<name>A0A7R9A2T5_9CRUS</name>
<protein>
    <submittedName>
        <fullName evidence="1">Uncharacterized protein</fullName>
    </submittedName>
</protein>
<evidence type="ECO:0000313" key="2">
    <source>
        <dbReference type="Proteomes" id="UP000677054"/>
    </source>
</evidence>
<reference evidence="1" key="1">
    <citation type="submission" date="2020-11" db="EMBL/GenBank/DDBJ databases">
        <authorList>
            <person name="Tran Van P."/>
        </authorList>
    </citation>
    <scope>NUCLEOTIDE SEQUENCE</scope>
</reference>
<dbReference type="EMBL" id="LR900407">
    <property type="protein sequence ID" value="CAD7245576.1"/>
    <property type="molecule type" value="Genomic_DNA"/>
</dbReference>
<sequence>MTRRGSYGEGTDLLDKENHTLTIQCSRIAGSLLELSYNAFIYAQTSSTIIQSHPPVYPVQLHKRDKEGIDSMT</sequence>
<keyword evidence="2" id="KW-1185">Reference proteome</keyword>
<organism evidence="1">
    <name type="scientific">Darwinula stevensoni</name>
    <dbReference type="NCBI Taxonomy" id="69355"/>
    <lineage>
        <taxon>Eukaryota</taxon>
        <taxon>Metazoa</taxon>
        <taxon>Ecdysozoa</taxon>
        <taxon>Arthropoda</taxon>
        <taxon>Crustacea</taxon>
        <taxon>Oligostraca</taxon>
        <taxon>Ostracoda</taxon>
        <taxon>Podocopa</taxon>
        <taxon>Podocopida</taxon>
        <taxon>Darwinulocopina</taxon>
        <taxon>Darwinuloidea</taxon>
        <taxon>Darwinulidae</taxon>
        <taxon>Darwinula</taxon>
    </lineage>
</organism>
<accession>A0A7R9A2T5</accession>
<proteinExistence type="predicted"/>
<evidence type="ECO:0000313" key="1">
    <source>
        <dbReference type="EMBL" id="CAD7245576.1"/>
    </source>
</evidence>
<dbReference type="Proteomes" id="UP000677054">
    <property type="component" value="Unassembled WGS sequence"/>
</dbReference>
<dbReference type="EMBL" id="CAJPEV010000890">
    <property type="protein sequence ID" value="CAG0889328.1"/>
    <property type="molecule type" value="Genomic_DNA"/>
</dbReference>
<dbReference type="AlphaFoldDB" id="A0A7R9A2T5"/>
<gene>
    <name evidence="1" type="ORF">DSTB1V02_LOCUS5448</name>
</gene>